<evidence type="ECO:0000256" key="5">
    <source>
        <dbReference type="ARBA" id="ARBA00022889"/>
    </source>
</evidence>
<keyword evidence="7" id="KW-0472">Membrane</keyword>
<evidence type="ECO:0000256" key="1">
    <source>
        <dbReference type="ARBA" id="ARBA00004167"/>
    </source>
</evidence>
<dbReference type="VEuPathDB" id="VectorBase:LOC119182167"/>
<evidence type="ECO:0000256" key="3">
    <source>
        <dbReference type="ARBA" id="ARBA00022729"/>
    </source>
</evidence>
<dbReference type="SUPFAM" id="SSF48726">
    <property type="entry name" value="Immunoglobulin"/>
    <property type="match status" value="2"/>
</dbReference>
<keyword evidence="12" id="KW-1185">Reference proteome</keyword>
<keyword evidence="2" id="KW-0812">Transmembrane</keyword>
<evidence type="ECO:0000313" key="12">
    <source>
        <dbReference type="Proteomes" id="UP000821866"/>
    </source>
</evidence>
<evidence type="ECO:0000256" key="6">
    <source>
        <dbReference type="ARBA" id="ARBA00022989"/>
    </source>
</evidence>
<dbReference type="InterPro" id="IPR013783">
    <property type="entry name" value="Ig-like_fold"/>
</dbReference>
<comment type="caution">
    <text evidence="11">The sequence shown here is derived from an EMBL/GenBank/DDBJ whole genome shotgun (WGS) entry which is preliminary data.</text>
</comment>
<keyword evidence="4" id="KW-0677">Repeat</keyword>
<organism evidence="11 12">
    <name type="scientific">Rhipicephalus microplus</name>
    <name type="common">Cattle tick</name>
    <name type="synonym">Boophilus microplus</name>
    <dbReference type="NCBI Taxonomy" id="6941"/>
    <lineage>
        <taxon>Eukaryota</taxon>
        <taxon>Metazoa</taxon>
        <taxon>Ecdysozoa</taxon>
        <taxon>Arthropoda</taxon>
        <taxon>Chelicerata</taxon>
        <taxon>Arachnida</taxon>
        <taxon>Acari</taxon>
        <taxon>Parasitiformes</taxon>
        <taxon>Ixodida</taxon>
        <taxon>Ixodoidea</taxon>
        <taxon>Ixodidae</taxon>
        <taxon>Rhipicephalinae</taxon>
        <taxon>Rhipicephalus</taxon>
        <taxon>Boophilus</taxon>
    </lineage>
</organism>
<dbReference type="Gene3D" id="2.60.40.10">
    <property type="entry name" value="Immunoglobulins"/>
    <property type="match status" value="1"/>
</dbReference>
<dbReference type="AlphaFoldDB" id="A0A9J6D339"/>
<evidence type="ECO:0000259" key="10">
    <source>
        <dbReference type="PROSITE" id="PS50835"/>
    </source>
</evidence>
<keyword evidence="9" id="KW-0393">Immunoglobulin domain</keyword>
<dbReference type="GO" id="GO:0043005">
    <property type="term" value="C:neuron projection"/>
    <property type="evidence" value="ECO:0007669"/>
    <property type="project" value="TreeGrafter"/>
</dbReference>
<evidence type="ECO:0000313" key="11">
    <source>
        <dbReference type="EMBL" id="KAH7996075.1"/>
    </source>
</evidence>
<reference evidence="11" key="1">
    <citation type="journal article" date="2020" name="Cell">
        <title>Large-Scale Comparative Analyses of Tick Genomes Elucidate Their Genetic Diversity and Vector Capacities.</title>
        <authorList>
            <consortium name="Tick Genome and Microbiome Consortium (TIGMIC)"/>
            <person name="Jia N."/>
            <person name="Wang J."/>
            <person name="Shi W."/>
            <person name="Du L."/>
            <person name="Sun Y."/>
            <person name="Zhan W."/>
            <person name="Jiang J.F."/>
            <person name="Wang Q."/>
            <person name="Zhang B."/>
            <person name="Ji P."/>
            <person name="Bell-Sakyi L."/>
            <person name="Cui X.M."/>
            <person name="Yuan T.T."/>
            <person name="Jiang B.G."/>
            <person name="Yang W.F."/>
            <person name="Lam T.T."/>
            <person name="Chang Q.C."/>
            <person name="Ding S.J."/>
            <person name="Wang X.J."/>
            <person name="Zhu J.G."/>
            <person name="Ruan X.D."/>
            <person name="Zhao L."/>
            <person name="Wei J.T."/>
            <person name="Ye R.Z."/>
            <person name="Que T.C."/>
            <person name="Du C.H."/>
            <person name="Zhou Y.H."/>
            <person name="Cheng J.X."/>
            <person name="Dai P.F."/>
            <person name="Guo W.B."/>
            <person name="Han X.H."/>
            <person name="Huang E.J."/>
            <person name="Li L.F."/>
            <person name="Wei W."/>
            <person name="Gao Y.C."/>
            <person name="Liu J.Z."/>
            <person name="Shao H.Z."/>
            <person name="Wang X."/>
            <person name="Wang C.C."/>
            <person name="Yang T.C."/>
            <person name="Huo Q.B."/>
            <person name="Li W."/>
            <person name="Chen H.Y."/>
            <person name="Chen S.E."/>
            <person name="Zhou L.G."/>
            <person name="Ni X.B."/>
            <person name="Tian J.H."/>
            <person name="Sheng Y."/>
            <person name="Liu T."/>
            <person name="Pan Y.S."/>
            <person name="Xia L.Y."/>
            <person name="Li J."/>
            <person name="Zhao F."/>
            <person name="Cao W.C."/>
        </authorList>
    </citation>
    <scope>NUCLEOTIDE SEQUENCE</scope>
    <source>
        <strain evidence="11">Rmic-2018</strain>
    </source>
</reference>
<dbReference type="GO" id="GO:0007155">
    <property type="term" value="P:cell adhesion"/>
    <property type="evidence" value="ECO:0007669"/>
    <property type="project" value="UniProtKB-KW"/>
</dbReference>
<dbReference type="FunFam" id="2.60.40.10:FF:000017">
    <property type="entry name" value="Down syndrome cell adhesion molecule b"/>
    <property type="match status" value="1"/>
</dbReference>
<keyword evidence="6" id="KW-1133">Transmembrane helix</keyword>
<dbReference type="PANTHER" id="PTHR12231">
    <property type="entry name" value="CTX-RELATED TYPE I TRANSMEMBRANE PROTEIN"/>
    <property type="match status" value="1"/>
</dbReference>
<gene>
    <name evidence="11" type="ORF">HPB51_026415</name>
</gene>
<evidence type="ECO:0000256" key="4">
    <source>
        <dbReference type="ARBA" id="ARBA00022737"/>
    </source>
</evidence>
<proteinExistence type="predicted"/>
<dbReference type="InterPro" id="IPR051170">
    <property type="entry name" value="Neural/epithelial_adhesion"/>
</dbReference>
<keyword evidence="8" id="KW-1015">Disulfide bond</keyword>
<accession>A0A9J6D339</accession>
<comment type="subcellular location">
    <subcellularLocation>
        <location evidence="1">Membrane</location>
        <topology evidence="1">Single-pass membrane protein</topology>
    </subcellularLocation>
</comment>
<reference evidence="11" key="2">
    <citation type="submission" date="2021-09" db="EMBL/GenBank/DDBJ databases">
        <authorList>
            <person name="Jia N."/>
            <person name="Wang J."/>
            <person name="Shi W."/>
            <person name="Du L."/>
            <person name="Sun Y."/>
            <person name="Zhan W."/>
            <person name="Jiang J."/>
            <person name="Wang Q."/>
            <person name="Zhang B."/>
            <person name="Ji P."/>
            <person name="Sakyi L.B."/>
            <person name="Cui X."/>
            <person name="Yuan T."/>
            <person name="Jiang B."/>
            <person name="Yang W."/>
            <person name="Lam T.T.-Y."/>
            <person name="Chang Q."/>
            <person name="Ding S."/>
            <person name="Wang X."/>
            <person name="Zhu J."/>
            <person name="Ruan X."/>
            <person name="Zhao L."/>
            <person name="Wei J."/>
            <person name="Que T."/>
            <person name="Du C."/>
            <person name="Cheng J."/>
            <person name="Dai P."/>
            <person name="Han X."/>
            <person name="Huang E."/>
            <person name="Gao Y."/>
            <person name="Liu J."/>
            <person name="Shao H."/>
            <person name="Ye R."/>
            <person name="Li L."/>
            <person name="Wei W."/>
            <person name="Wang X."/>
            <person name="Wang C."/>
            <person name="Huo Q."/>
            <person name="Li W."/>
            <person name="Guo W."/>
            <person name="Chen H."/>
            <person name="Chen S."/>
            <person name="Zhou L."/>
            <person name="Zhou L."/>
            <person name="Ni X."/>
            <person name="Tian J."/>
            <person name="Zhou Y."/>
            <person name="Sheng Y."/>
            <person name="Liu T."/>
            <person name="Pan Y."/>
            <person name="Xia L."/>
            <person name="Li J."/>
            <person name="Zhao F."/>
            <person name="Cao W."/>
        </authorList>
    </citation>
    <scope>NUCLEOTIDE SEQUENCE</scope>
    <source>
        <strain evidence="11">Rmic-2018</strain>
        <tissue evidence="11">Larvae</tissue>
    </source>
</reference>
<dbReference type="InterPro" id="IPR007110">
    <property type="entry name" value="Ig-like_dom"/>
</dbReference>
<dbReference type="Proteomes" id="UP000821866">
    <property type="component" value="Unassembled WGS sequence"/>
</dbReference>
<dbReference type="InterPro" id="IPR036179">
    <property type="entry name" value="Ig-like_dom_sf"/>
</dbReference>
<evidence type="ECO:0000256" key="2">
    <source>
        <dbReference type="ARBA" id="ARBA00022692"/>
    </source>
</evidence>
<dbReference type="InterPro" id="IPR003598">
    <property type="entry name" value="Ig_sub2"/>
</dbReference>
<dbReference type="PANTHER" id="PTHR12231:SF253">
    <property type="entry name" value="DPR-INTERACTING PROTEIN ETA, ISOFORM B-RELATED"/>
    <property type="match status" value="1"/>
</dbReference>
<dbReference type="GO" id="GO:0016020">
    <property type="term" value="C:membrane"/>
    <property type="evidence" value="ECO:0007669"/>
    <property type="project" value="UniProtKB-SubCell"/>
</dbReference>
<name>A0A9J6D339_RHIMP</name>
<evidence type="ECO:0000256" key="9">
    <source>
        <dbReference type="ARBA" id="ARBA00023319"/>
    </source>
</evidence>
<feature type="domain" description="Ig-like" evidence="10">
    <location>
        <begin position="119"/>
        <end position="155"/>
    </location>
</feature>
<dbReference type="PROSITE" id="PS50835">
    <property type="entry name" value="IG_LIKE"/>
    <property type="match status" value="2"/>
</dbReference>
<dbReference type="SMART" id="SM00408">
    <property type="entry name" value="IGc2"/>
    <property type="match status" value="1"/>
</dbReference>
<evidence type="ECO:0000256" key="7">
    <source>
        <dbReference type="ARBA" id="ARBA00023136"/>
    </source>
</evidence>
<keyword evidence="5" id="KW-0130">Cell adhesion</keyword>
<dbReference type="EMBL" id="JABSTU010000314">
    <property type="protein sequence ID" value="KAH7996075.1"/>
    <property type="molecule type" value="Genomic_DNA"/>
</dbReference>
<keyword evidence="3" id="KW-0732">Signal</keyword>
<evidence type="ECO:0000256" key="8">
    <source>
        <dbReference type="ARBA" id="ARBA00023157"/>
    </source>
</evidence>
<sequence length="292" mass="32194">MTSGLTQLRIHKLTERAPRMERTYGTTGILNPKTPASLGCRASGDPAPSITWTLDGAWPIIGGGPRLRLWSTIDSATGDAVSFLNWTSVETSDSGHYQCLASNVAGRAEHVFRMDVRGPLFMRPAYNATALEGHSLALQCPFGGYPYDKISWFKELLSLSVAMSQKKKLAKIVHTVSTFREKRFASVSFLVVRTQLVRRSRRFVGWTTCRKECALVSAASCTPRKPSSSSGLRTAHRSCNPFARTGSCPRSRWSPCRHRTMATTPVAPPTPGQWPRTVPCSGSKVAYFYSVY</sequence>
<dbReference type="Pfam" id="PF13927">
    <property type="entry name" value="Ig_3"/>
    <property type="match status" value="1"/>
</dbReference>
<feature type="domain" description="Ig-like" evidence="10">
    <location>
        <begin position="18"/>
        <end position="117"/>
    </location>
</feature>
<protein>
    <recommendedName>
        <fullName evidence="10">Ig-like domain-containing protein</fullName>
    </recommendedName>
</protein>